<dbReference type="InterPro" id="IPR011990">
    <property type="entry name" value="TPR-like_helical_dom_sf"/>
</dbReference>
<feature type="region of interest" description="Disordered" evidence="1">
    <location>
        <begin position="558"/>
        <end position="592"/>
    </location>
</feature>
<feature type="compositionally biased region" description="Low complexity" evidence="1">
    <location>
        <begin position="568"/>
        <end position="586"/>
    </location>
</feature>
<evidence type="ECO:0000313" key="2">
    <source>
        <dbReference type="EMBL" id="VAW59332.1"/>
    </source>
</evidence>
<dbReference type="Gene3D" id="1.25.40.10">
    <property type="entry name" value="Tetratricopeptide repeat domain"/>
    <property type="match status" value="1"/>
</dbReference>
<dbReference type="EMBL" id="UOFG01000077">
    <property type="protein sequence ID" value="VAW59332.1"/>
    <property type="molecule type" value="Genomic_DNA"/>
</dbReference>
<dbReference type="PROSITE" id="PS51257">
    <property type="entry name" value="PROKAR_LIPOPROTEIN"/>
    <property type="match status" value="1"/>
</dbReference>
<protein>
    <submittedName>
        <fullName evidence="2">Uncharacterized protein</fullName>
    </submittedName>
</protein>
<gene>
    <name evidence="2" type="ORF">MNBD_GAMMA11-928</name>
</gene>
<accession>A0A3B0X776</accession>
<dbReference type="SUPFAM" id="SSF48452">
    <property type="entry name" value="TPR-like"/>
    <property type="match status" value="1"/>
</dbReference>
<organism evidence="2">
    <name type="scientific">hydrothermal vent metagenome</name>
    <dbReference type="NCBI Taxonomy" id="652676"/>
    <lineage>
        <taxon>unclassified sequences</taxon>
        <taxon>metagenomes</taxon>
        <taxon>ecological metagenomes</taxon>
    </lineage>
</organism>
<evidence type="ECO:0000256" key="1">
    <source>
        <dbReference type="SAM" id="MobiDB-lite"/>
    </source>
</evidence>
<name>A0A3B0X776_9ZZZZ</name>
<sequence>MNKKNAILMLFMLFSCSVVMTTASVADPLYAKAASDETGDKVAVDTKTEGIKASEKNESSRVTSDLKITDSVIADKTSKGEADEGLADESLPAKARQTREQHFKNIDELVVLRAPGLAYSYLQREQPDYNRQNPLQWLYWEQKRIALLQYMRKWSLINQRVLEQKEHLASFKVATADRNWFLNARLKALLELKQYDRVLSETRQLLWNASSLVNTDTLATWRRIIIQVYLNQGKVNDTQIAMRRYQQDYGELKNEDGVTWLQLQAQLLIQLEHYDEAIVKLEKIRTSESQALILLAKLKAESIAPSDVLDSVQLELVSIKDDVERKSLFQYVALVASVAANDTEQAIFLLESLLSDRDINLSGSVIQTGGVKIDADTLWDFYLETGNNAANNKGLLRGDDVSWYTLASNVYLSEPIIAKSLFAVLSLKSKALKHREQSMMQLVSLIESNDQPLQLVNRLFTESGYIQSLSIVPAKVRYLLVDYSLSRGDVKNAADLMADLNQPPKGQPKFNWNLRRARVLILSGSFNQGADVLREMLRPETLQPEALQPEILRKEPLQQQKTADTEDASAQKTAQSSESESTATEADTPAGGISADQVDKYLQVVFDLQAVGQYQLSLNLFNQLQNVLDDVRLHRELTFWKAESYHALEQYSLAAYLFLKSAVSPDNVYDPWYHTATFRAAESLMQAGLYEDARQRFLHLLSITDNVARKSVIRQRLQKIQLKEQIK</sequence>
<dbReference type="AlphaFoldDB" id="A0A3B0X776"/>
<proteinExistence type="predicted"/>
<reference evidence="2" key="1">
    <citation type="submission" date="2018-06" db="EMBL/GenBank/DDBJ databases">
        <authorList>
            <person name="Zhirakovskaya E."/>
        </authorList>
    </citation>
    <scope>NUCLEOTIDE SEQUENCE</scope>
</reference>